<protein>
    <submittedName>
        <fullName evidence="2">Uncharacterized protein</fullName>
    </submittedName>
</protein>
<gene>
    <name evidence="2" type="ORF">CSSPJE1EN2_LOCUS16915</name>
</gene>
<accession>A0ABP1BGE3</accession>
<evidence type="ECO:0000256" key="1">
    <source>
        <dbReference type="SAM" id="MobiDB-lite"/>
    </source>
</evidence>
<evidence type="ECO:0000313" key="2">
    <source>
        <dbReference type="EMBL" id="CAK9874618.1"/>
    </source>
</evidence>
<keyword evidence="3" id="KW-1185">Reference proteome</keyword>
<reference evidence="2" key="1">
    <citation type="submission" date="2024-03" db="EMBL/GenBank/DDBJ databases">
        <authorList>
            <consortium name="ELIXIR-Norway"/>
            <consortium name="Elixir Norway"/>
        </authorList>
    </citation>
    <scope>NUCLEOTIDE SEQUENCE</scope>
</reference>
<sequence>MGQSTGREEISNLPVEDKATIGMNATGLYHTQNESVYNGTVDGTGDARCSSSGKETKEDDDWGGSVKTNGATLHSYMHCLHAMPPTQCCLVTKTLPIYRDRKQLVCMNSEGHNIEGDMPYLAMISRTESKRSGCVCRAHIMGKKLKLLDSTEKLQLDPEIGATPPMQMQSLRPGQVNAASAEFWGEPASTLSLSKLRKGAGTLAGKEIDVLLQARILLHDGQLGGDPEAGHDGWDHQHQGFKPGPLLVSRQMVHCIRQGQAFAPLRSFIELATLLRLG</sequence>
<dbReference type="Proteomes" id="UP001497522">
    <property type="component" value="Chromosome 4"/>
</dbReference>
<organism evidence="2 3">
    <name type="scientific">Sphagnum jensenii</name>
    <dbReference type="NCBI Taxonomy" id="128206"/>
    <lineage>
        <taxon>Eukaryota</taxon>
        <taxon>Viridiplantae</taxon>
        <taxon>Streptophyta</taxon>
        <taxon>Embryophyta</taxon>
        <taxon>Bryophyta</taxon>
        <taxon>Sphagnophytina</taxon>
        <taxon>Sphagnopsida</taxon>
        <taxon>Sphagnales</taxon>
        <taxon>Sphagnaceae</taxon>
        <taxon>Sphagnum</taxon>
    </lineage>
</organism>
<dbReference type="EMBL" id="OZ023705">
    <property type="protein sequence ID" value="CAK9874618.1"/>
    <property type="molecule type" value="Genomic_DNA"/>
</dbReference>
<feature type="region of interest" description="Disordered" evidence="1">
    <location>
        <begin position="36"/>
        <end position="63"/>
    </location>
</feature>
<name>A0ABP1BGE3_9BRYO</name>
<proteinExistence type="predicted"/>
<evidence type="ECO:0000313" key="3">
    <source>
        <dbReference type="Proteomes" id="UP001497522"/>
    </source>
</evidence>